<keyword evidence="3" id="KW-0813">Transport</keyword>
<feature type="transmembrane region" description="Helical" evidence="7">
    <location>
        <begin position="259"/>
        <end position="279"/>
    </location>
</feature>
<sequence length="412" mass="44672">MFYVSVCAPKNEMQKAPARVSTMSASWAIGLIIGGPIGSAFSERVTWRWAFLLNLPCAGATIILAYFCVPETRFLPDENDSILRRPRRLDWAPILLNIAMPVLFALALTFSGSVWHWDSRPVLGVWLSFGLVSLLWVLYLWSNVEWSGLLLHTRTQLSMWALLAGSACAGASYAISLYFFPLYFAFAKGADALEQTLWVLPFVFAFIASVAATGRLLHIAGFYRAIYAAGGAILVAAGVALTVVLTPETPRAQVAGLEALVGIGVGLLFQHSIGICNALERSKDKRKRLDSIFMCNFAQMGGIPMTLAASWGIFQNVGYRLLAQSLGSTLNEIQIRQLLAGSSTNTQNGALLRKGADIVCIVIAREFYIVAAAGGVSVMVGLLFLVCTWSEKIDFSNPVEAGESVEVVENTS</sequence>
<evidence type="ECO:0000256" key="1">
    <source>
        <dbReference type="ARBA" id="ARBA00004141"/>
    </source>
</evidence>
<keyword evidence="4 7" id="KW-0812">Transmembrane</keyword>
<feature type="transmembrane region" description="Helical" evidence="7">
    <location>
        <begin position="47"/>
        <end position="69"/>
    </location>
</feature>
<keyword evidence="5 7" id="KW-1133">Transmembrane helix</keyword>
<dbReference type="GO" id="GO:0022857">
    <property type="term" value="F:transmembrane transporter activity"/>
    <property type="evidence" value="ECO:0007669"/>
    <property type="project" value="InterPro"/>
</dbReference>
<feature type="transmembrane region" description="Helical" evidence="7">
    <location>
        <begin position="122"/>
        <end position="141"/>
    </location>
</feature>
<feature type="transmembrane region" description="Helical" evidence="7">
    <location>
        <begin position="291"/>
        <end position="314"/>
    </location>
</feature>
<evidence type="ECO:0000256" key="2">
    <source>
        <dbReference type="ARBA" id="ARBA00007520"/>
    </source>
</evidence>
<evidence type="ECO:0000256" key="3">
    <source>
        <dbReference type="ARBA" id="ARBA00022448"/>
    </source>
</evidence>
<comment type="subcellular location">
    <subcellularLocation>
        <location evidence="1">Membrane</location>
        <topology evidence="1">Multi-pass membrane protein</topology>
    </subcellularLocation>
</comment>
<feature type="transmembrane region" description="Helical" evidence="7">
    <location>
        <begin position="367"/>
        <end position="387"/>
    </location>
</feature>
<comment type="similarity">
    <text evidence="2">Belongs to the major facilitator superfamily. TCR/Tet family.</text>
</comment>
<evidence type="ECO:0000256" key="6">
    <source>
        <dbReference type="ARBA" id="ARBA00023136"/>
    </source>
</evidence>
<feature type="transmembrane region" description="Helical" evidence="7">
    <location>
        <begin position="198"/>
        <end position="218"/>
    </location>
</feature>
<dbReference type="SUPFAM" id="SSF103473">
    <property type="entry name" value="MFS general substrate transporter"/>
    <property type="match status" value="2"/>
</dbReference>
<dbReference type="eggNOG" id="KOG0254">
    <property type="taxonomic scope" value="Eukaryota"/>
</dbReference>
<dbReference type="AlphaFoldDB" id="A0A0A1UMK5"/>
<dbReference type="PANTHER" id="PTHR23501">
    <property type="entry name" value="MAJOR FACILITATOR SUPERFAMILY"/>
    <property type="match status" value="1"/>
</dbReference>
<dbReference type="Proteomes" id="UP000030151">
    <property type="component" value="Unassembled WGS sequence"/>
</dbReference>
<evidence type="ECO:0000256" key="7">
    <source>
        <dbReference type="SAM" id="Phobius"/>
    </source>
</evidence>
<keyword evidence="6 7" id="KW-0472">Membrane</keyword>
<feature type="transmembrane region" description="Helical" evidence="7">
    <location>
        <begin position="20"/>
        <end position="41"/>
    </location>
</feature>
<proteinExistence type="inferred from homology"/>
<dbReference type="EMBL" id="JELW01000068">
    <property type="protein sequence ID" value="EXU95688.1"/>
    <property type="molecule type" value="Genomic_DNA"/>
</dbReference>
<name>A0A0A1UMK5_9HYPO</name>
<dbReference type="Pfam" id="PF07690">
    <property type="entry name" value="MFS_1"/>
    <property type="match status" value="1"/>
</dbReference>
<feature type="transmembrane region" description="Helical" evidence="7">
    <location>
        <begin position="162"/>
        <end position="186"/>
    </location>
</feature>
<dbReference type="InterPro" id="IPR011701">
    <property type="entry name" value="MFS"/>
</dbReference>
<feature type="transmembrane region" description="Helical" evidence="7">
    <location>
        <begin position="89"/>
        <end position="110"/>
    </location>
</feature>
<gene>
    <name evidence="8" type="ORF">X797_011203</name>
</gene>
<dbReference type="PANTHER" id="PTHR23501:SF12">
    <property type="entry name" value="MAJOR FACILITATOR SUPERFAMILY (MFS) PROFILE DOMAIN-CONTAINING PROTEIN-RELATED"/>
    <property type="match status" value="1"/>
</dbReference>
<dbReference type="InterPro" id="IPR036259">
    <property type="entry name" value="MFS_trans_sf"/>
</dbReference>
<evidence type="ECO:0000313" key="8">
    <source>
        <dbReference type="EMBL" id="EXU95688.1"/>
    </source>
</evidence>
<accession>A0A0A1UMK5</accession>
<evidence type="ECO:0000256" key="4">
    <source>
        <dbReference type="ARBA" id="ARBA00022692"/>
    </source>
</evidence>
<dbReference type="Gene3D" id="1.20.1250.20">
    <property type="entry name" value="MFS general substrate transporter like domains"/>
    <property type="match status" value="1"/>
</dbReference>
<evidence type="ECO:0000313" key="9">
    <source>
        <dbReference type="Proteomes" id="UP000030151"/>
    </source>
</evidence>
<comment type="caution">
    <text evidence="8">The sequence shown here is derived from an EMBL/GenBank/DDBJ whole genome shotgun (WGS) entry which is preliminary data.</text>
</comment>
<feature type="transmembrane region" description="Helical" evidence="7">
    <location>
        <begin position="225"/>
        <end position="247"/>
    </location>
</feature>
<protein>
    <submittedName>
        <fullName evidence="8">MFS transporter</fullName>
    </submittedName>
</protein>
<dbReference type="HOGENOM" id="CLU_000960_22_1_1"/>
<dbReference type="GO" id="GO:0005886">
    <property type="term" value="C:plasma membrane"/>
    <property type="evidence" value="ECO:0007669"/>
    <property type="project" value="TreeGrafter"/>
</dbReference>
<reference evidence="8 9" key="1">
    <citation type="submission" date="2014-02" db="EMBL/GenBank/DDBJ databases">
        <title>The genome sequence of the entomopathogenic fungus Metarhizium robertsii ARSEF 2575.</title>
        <authorList>
            <person name="Giuliano Garisto Donzelli B."/>
            <person name="Roe B.A."/>
            <person name="Macmil S.L."/>
            <person name="Krasnoff S.B."/>
            <person name="Gibson D.M."/>
        </authorList>
    </citation>
    <scope>NUCLEOTIDE SEQUENCE [LARGE SCALE GENOMIC DNA]</scope>
    <source>
        <strain evidence="8 9">ARSEF 2575</strain>
    </source>
</reference>
<organism evidence="8 9">
    <name type="scientific">Metarhizium robertsii</name>
    <dbReference type="NCBI Taxonomy" id="568076"/>
    <lineage>
        <taxon>Eukaryota</taxon>
        <taxon>Fungi</taxon>
        <taxon>Dikarya</taxon>
        <taxon>Ascomycota</taxon>
        <taxon>Pezizomycotina</taxon>
        <taxon>Sordariomycetes</taxon>
        <taxon>Hypocreomycetidae</taxon>
        <taxon>Hypocreales</taxon>
        <taxon>Clavicipitaceae</taxon>
        <taxon>Metarhizium</taxon>
    </lineage>
</organism>
<evidence type="ECO:0000256" key="5">
    <source>
        <dbReference type="ARBA" id="ARBA00022989"/>
    </source>
</evidence>